<accession>A0A1H5VV16</accession>
<dbReference type="InterPro" id="IPR027056">
    <property type="entry name" value="Gluconate_2DH_su3"/>
</dbReference>
<name>A0A1H5VV16_9GAMM</name>
<gene>
    <name evidence="2" type="ORF">SAMN05444390_101853</name>
</gene>
<dbReference type="PROSITE" id="PS51318">
    <property type="entry name" value="TAT"/>
    <property type="match status" value="1"/>
</dbReference>
<feature type="signal peptide" evidence="1">
    <location>
        <begin position="1"/>
        <end position="38"/>
    </location>
</feature>
<keyword evidence="1" id="KW-0732">Signal</keyword>
<feature type="chain" id="PRO_5009287628" evidence="1">
    <location>
        <begin position="39"/>
        <end position="188"/>
    </location>
</feature>
<dbReference type="Proteomes" id="UP000236745">
    <property type="component" value="Unassembled WGS sequence"/>
</dbReference>
<protein>
    <submittedName>
        <fullName evidence="2">Gluconate 2-dehydrogenase subunit 3</fullName>
    </submittedName>
</protein>
<reference evidence="2 3" key="1">
    <citation type="submission" date="2016-10" db="EMBL/GenBank/DDBJ databases">
        <authorList>
            <person name="de Groot N.N."/>
        </authorList>
    </citation>
    <scope>NUCLEOTIDE SEQUENCE [LARGE SCALE GENOMIC DNA]</scope>
    <source>
        <strain evidence="2 3">DSM 22012</strain>
    </source>
</reference>
<evidence type="ECO:0000313" key="2">
    <source>
        <dbReference type="EMBL" id="SEF91145.1"/>
    </source>
</evidence>
<dbReference type="RefSeq" id="WP_104001808.1">
    <property type="nucleotide sequence ID" value="NZ_FNVQ01000001.1"/>
</dbReference>
<dbReference type="OrthoDB" id="6087745at2"/>
<dbReference type="AlphaFoldDB" id="A0A1H5VV16"/>
<evidence type="ECO:0000256" key="1">
    <source>
        <dbReference type="SAM" id="SignalP"/>
    </source>
</evidence>
<sequence length="188" mass="20385">MGNNSTLPSATRRLFLQRSLLALGALAAAPAISTAAFADTSTGDAPVLKLLNAEDYRILSVVTDTLIPRDGAFPLGALDVDLAARIDTYLEPEDTELLQGLRGALMFLEHLAPRLIGVDGPFSAMPQEQRESLLLTLRDAGGDATAVFAALRGISMFYFYTDEQAWPQFNYDGPLVKRGKPVYPQVRD</sequence>
<keyword evidence="3" id="KW-1185">Reference proteome</keyword>
<dbReference type="EMBL" id="FNVQ01000001">
    <property type="protein sequence ID" value="SEF91145.1"/>
    <property type="molecule type" value="Genomic_DNA"/>
</dbReference>
<dbReference type="InterPro" id="IPR006311">
    <property type="entry name" value="TAT_signal"/>
</dbReference>
<organism evidence="2 3">
    <name type="scientific">Marinobacterium lutimaris</name>
    <dbReference type="NCBI Taxonomy" id="568106"/>
    <lineage>
        <taxon>Bacteria</taxon>
        <taxon>Pseudomonadati</taxon>
        <taxon>Pseudomonadota</taxon>
        <taxon>Gammaproteobacteria</taxon>
        <taxon>Oceanospirillales</taxon>
        <taxon>Oceanospirillaceae</taxon>
        <taxon>Marinobacterium</taxon>
    </lineage>
</organism>
<dbReference type="Pfam" id="PF13618">
    <property type="entry name" value="Gluconate_2-dh3"/>
    <property type="match status" value="1"/>
</dbReference>
<proteinExistence type="predicted"/>
<evidence type="ECO:0000313" key="3">
    <source>
        <dbReference type="Proteomes" id="UP000236745"/>
    </source>
</evidence>